<evidence type="ECO:0000256" key="1">
    <source>
        <dbReference type="SAM" id="MobiDB-lite"/>
    </source>
</evidence>
<keyword evidence="3" id="KW-1185">Reference proteome</keyword>
<dbReference type="Proteomes" id="UP000639643">
    <property type="component" value="Unassembled WGS sequence"/>
</dbReference>
<feature type="region of interest" description="Disordered" evidence="1">
    <location>
        <begin position="166"/>
        <end position="188"/>
    </location>
</feature>
<reference evidence="2" key="1">
    <citation type="journal article" date="2020" name="Phytopathology">
        <title>Genome Sequence Resources of Colletotrichum truncatum, C. plurivorum, C. musicola, and C. sojae: Four Species Pathogenic to Soybean (Glycine max).</title>
        <authorList>
            <person name="Rogerio F."/>
            <person name="Boufleur T.R."/>
            <person name="Ciampi-Guillardi M."/>
            <person name="Sukno S.A."/>
            <person name="Thon M.R."/>
            <person name="Massola Junior N.S."/>
            <person name="Baroncelli R."/>
        </authorList>
    </citation>
    <scope>NUCLEOTIDE SEQUENCE</scope>
    <source>
        <strain evidence="2">LFN0074</strain>
    </source>
</reference>
<comment type="caution">
    <text evidence="2">The sequence shown here is derived from an EMBL/GenBank/DDBJ whole genome shotgun (WGS) entry which is preliminary data.</text>
</comment>
<evidence type="ECO:0000313" key="3">
    <source>
        <dbReference type="Proteomes" id="UP000639643"/>
    </source>
</evidence>
<organism evidence="2 3">
    <name type="scientific">Colletotrichum musicola</name>
    <dbReference type="NCBI Taxonomy" id="2175873"/>
    <lineage>
        <taxon>Eukaryota</taxon>
        <taxon>Fungi</taxon>
        <taxon>Dikarya</taxon>
        <taxon>Ascomycota</taxon>
        <taxon>Pezizomycotina</taxon>
        <taxon>Sordariomycetes</taxon>
        <taxon>Hypocreomycetidae</taxon>
        <taxon>Glomerellales</taxon>
        <taxon>Glomerellaceae</taxon>
        <taxon>Colletotrichum</taxon>
        <taxon>Colletotrichum orchidearum species complex</taxon>
    </lineage>
</organism>
<dbReference type="AlphaFoldDB" id="A0A8H6NDB8"/>
<gene>
    <name evidence="2" type="ORF">CMUS01_08598</name>
</gene>
<name>A0A8H6NDB8_9PEZI</name>
<protein>
    <submittedName>
        <fullName evidence="2">Uncharacterized protein</fullName>
    </submittedName>
</protein>
<evidence type="ECO:0000313" key="2">
    <source>
        <dbReference type="EMBL" id="KAF6828406.1"/>
    </source>
</evidence>
<dbReference type="EMBL" id="WIGM01000339">
    <property type="protein sequence ID" value="KAF6828406.1"/>
    <property type="molecule type" value="Genomic_DNA"/>
</dbReference>
<sequence>MPLRAWLQLVSTGYRRSWDLVPRATHNPTWRYLRIPRYLRHISMSSPKPDPVLPFALLPPPPSAWASHSGWLCFSADPSSPPRPYRAREVVSAIPGHHPGSSSLRGLLSPTMLARRQNLGATESRQAFSRVGARVEGGSEPPDLIRFSDFHGRECWTGFGGLEPLAGPGASSSTPTALPSRTASVRHL</sequence>
<accession>A0A8H6NDB8</accession>
<proteinExistence type="predicted"/>
<feature type="compositionally biased region" description="Polar residues" evidence="1">
    <location>
        <begin position="170"/>
        <end position="188"/>
    </location>
</feature>